<proteinExistence type="predicted"/>
<dbReference type="EMBL" id="FIZY01000150">
    <property type="protein sequence ID" value="CZF87108.1"/>
    <property type="molecule type" value="Genomic_DNA"/>
</dbReference>
<organism evidence="1 2">
    <name type="scientific">Grimontia marina</name>
    <dbReference type="NCBI Taxonomy" id="646534"/>
    <lineage>
        <taxon>Bacteria</taxon>
        <taxon>Pseudomonadati</taxon>
        <taxon>Pseudomonadota</taxon>
        <taxon>Gammaproteobacteria</taxon>
        <taxon>Vibrionales</taxon>
        <taxon>Vibrionaceae</taxon>
        <taxon>Grimontia</taxon>
    </lineage>
</organism>
<evidence type="ECO:0000313" key="1">
    <source>
        <dbReference type="EMBL" id="CZF87108.1"/>
    </source>
</evidence>
<reference evidence="2" key="1">
    <citation type="submission" date="2016-02" db="EMBL/GenBank/DDBJ databases">
        <authorList>
            <person name="Rodrigo-Torres Lidia"/>
            <person name="Arahal R.David."/>
        </authorList>
    </citation>
    <scope>NUCLEOTIDE SEQUENCE [LARGE SCALE GENOMIC DNA]</scope>
    <source>
        <strain evidence="2">CECT 8713</strain>
    </source>
</reference>
<evidence type="ECO:0000313" key="2">
    <source>
        <dbReference type="Proteomes" id="UP000073601"/>
    </source>
</evidence>
<sequence>MYLCDSGKTHIRHANGELFNDIADGMIQKAAQSGHFKTGSEMPDQYLMGHEDDFSLTIQPELSGLADFTQSCDFALVSHTVPYNPYRTGSELEKAIPMSLILNSPEFSGYEDVLVLACRSKMDDSSRGYNNKGGELYDVNGGLYAPAGGKHTMPKDWIEKIPV</sequence>
<protein>
    <submittedName>
        <fullName evidence="1">Uncharacterized protein</fullName>
    </submittedName>
</protein>
<dbReference type="AlphaFoldDB" id="A0A128FJY5"/>
<keyword evidence="2" id="KW-1185">Reference proteome</keyword>
<name>A0A128FJY5_9GAMM</name>
<gene>
    <name evidence="1" type="ORF">GMA8713_05154</name>
</gene>
<accession>A0A128FJY5</accession>
<dbReference type="Proteomes" id="UP000073601">
    <property type="component" value="Unassembled WGS sequence"/>
</dbReference>